<evidence type="ECO:0000313" key="3">
    <source>
        <dbReference type="Proteomes" id="UP000598360"/>
    </source>
</evidence>
<feature type="region of interest" description="Disordered" evidence="1">
    <location>
        <begin position="84"/>
        <end position="115"/>
    </location>
</feature>
<gene>
    <name evidence="2" type="ORF">IQ251_00700</name>
</gene>
<evidence type="ECO:0000313" key="2">
    <source>
        <dbReference type="EMBL" id="MBE9372957.1"/>
    </source>
</evidence>
<dbReference type="RefSeq" id="WP_193926406.1">
    <property type="nucleotide sequence ID" value="NZ_JADEYC010000001.1"/>
</dbReference>
<dbReference type="PROSITE" id="PS51257">
    <property type="entry name" value="PROKAR_LIPOPROTEIN"/>
    <property type="match status" value="1"/>
</dbReference>
<reference evidence="2" key="1">
    <citation type="submission" date="2020-10" db="EMBL/GenBank/DDBJ databases">
        <title>Diversity and distribution of actinomycetes associated with coral in the coast of Hainan.</title>
        <authorList>
            <person name="Li F."/>
        </authorList>
    </citation>
    <scope>NUCLEOTIDE SEQUENCE</scope>
    <source>
        <strain evidence="2">HNM0983</strain>
    </source>
</reference>
<keyword evidence="3" id="KW-1185">Reference proteome</keyword>
<dbReference type="AlphaFoldDB" id="A0A929B8D4"/>
<organism evidence="2 3">
    <name type="scientific">Saccharopolyspora montiporae</name>
    <dbReference type="NCBI Taxonomy" id="2781240"/>
    <lineage>
        <taxon>Bacteria</taxon>
        <taxon>Bacillati</taxon>
        <taxon>Actinomycetota</taxon>
        <taxon>Actinomycetes</taxon>
        <taxon>Pseudonocardiales</taxon>
        <taxon>Pseudonocardiaceae</taxon>
        <taxon>Saccharopolyspora</taxon>
    </lineage>
</organism>
<dbReference type="EMBL" id="JADEYC010000001">
    <property type="protein sequence ID" value="MBE9372957.1"/>
    <property type="molecule type" value="Genomic_DNA"/>
</dbReference>
<sequence>MSTGERPNTGAGGVFGCPDLDPVGTVRVHPADSAVRPDARRIIKRSDRTWTGFTGPASNAPPHEVADWPCQSLPEVAAVFEHADTTARRDRRSAVRRSVLSGPGHRLARSTPRQTTPSFWEEAKAYCRAMHSAWDLVQYWSEQHRRLAEQHRREPRGG</sequence>
<name>A0A929B8D4_9PSEU</name>
<protein>
    <submittedName>
        <fullName evidence="2">Uncharacterized protein</fullName>
    </submittedName>
</protein>
<proteinExistence type="predicted"/>
<dbReference type="Proteomes" id="UP000598360">
    <property type="component" value="Unassembled WGS sequence"/>
</dbReference>
<comment type="caution">
    <text evidence="2">The sequence shown here is derived from an EMBL/GenBank/DDBJ whole genome shotgun (WGS) entry which is preliminary data.</text>
</comment>
<accession>A0A929B8D4</accession>
<evidence type="ECO:0000256" key="1">
    <source>
        <dbReference type="SAM" id="MobiDB-lite"/>
    </source>
</evidence>